<evidence type="ECO:0000256" key="9">
    <source>
        <dbReference type="ARBA" id="ARBA00023316"/>
    </source>
</evidence>
<evidence type="ECO:0000256" key="4">
    <source>
        <dbReference type="ARBA" id="ARBA00022618"/>
    </source>
</evidence>
<comment type="caution">
    <text evidence="18">The sequence shown here is derived from an EMBL/GenBank/DDBJ whole genome shotgun (WGS) entry which is preliminary data.</text>
</comment>
<dbReference type="GO" id="GO:0005737">
    <property type="term" value="C:cytoplasm"/>
    <property type="evidence" value="ECO:0007669"/>
    <property type="project" value="UniProtKB-SubCell"/>
</dbReference>
<dbReference type="PANTHER" id="PTHR43783:SF1">
    <property type="entry name" value="UDP-N-ACETYLGLUCOSAMINE 1-CARBOXYVINYLTRANSFERASE"/>
    <property type="match status" value="1"/>
</dbReference>
<evidence type="ECO:0000256" key="3">
    <source>
        <dbReference type="ARBA" id="ARBA00022490"/>
    </source>
</evidence>
<feature type="compositionally biased region" description="Basic and acidic residues" evidence="16">
    <location>
        <begin position="118"/>
        <end position="130"/>
    </location>
</feature>
<dbReference type="GO" id="GO:0051301">
    <property type="term" value="P:cell division"/>
    <property type="evidence" value="ECO:0007669"/>
    <property type="project" value="UniProtKB-KW"/>
</dbReference>
<protein>
    <recommendedName>
        <fullName evidence="12">UDP-N-acetylglucosamine 1-carboxyvinyltransferase</fullName>
        <ecNumber evidence="11">2.5.1.7</ecNumber>
    </recommendedName>
    <alternativeName>
        <fullName evidence="13">Enoylpyruvate transferase</fullName>
    </alternativeName>
    <alternativeName>
        <fullName evidence="14">UDP-N-acetylglucosamine enolpyruvyl transferase</fullName>
    </alternativeName>
</protein>
<evidence type="ECO:0000313" key="18">
    <source>
        <dbReference type="EMBL" id="EKC65480.1"/>
    </source>
</evidence>
<evidence type="ECO:0000256" key="11">
    <source>
        <dbReference type="ARBA" id="ARBA00039108"/>
    </source>
</evidence>
<comment type="similarity">
    <text evidence="10">Belongs to the EPSP synthase family. MurA subfamily.</text>
</comment>
<dbReference type="AlphaFoldDB" id="K1TGJ7"/>
<dbReference type="InterPro" id="IPR050068">
    <property type="entry name" value="MurA_subfamily"/>
</dbReference>
<dbReference type="Pfam" id="PF00275">
    <property type="entry name" value="EPSP_synthase"/>
    <property type="match status" value="1"/>
</dbReference>
<dbReference type="PANTHER" id="PTHR43783">
    <property type="entry name" value="UDP-N-ACETYLGLUCOSAMINE 1-CARBOXYVINYLTRANSFERASE"/>
    <property type="match status" value="1"/>
</dbReference>
<dbReference type="SUPFAM" id="SSF55205">
    <property type="entry name" value="EPT/RTPC-like"/>
    <property type="match status" value="1"/>
</dbReference>
<keyword evidence="7" id="KW-0573">Peptidoglycan synthesis</keyword>
<evidence type="ECO:0000256" key="16">
    <source>
        <dbReference type="SAM" id="MobiDB-lite"/>
    </source>
</evidence>
<dbReference type="Gene3D" id="3.65.10.10">
    <property type="entry name" value="Enolpyruvate transferase domain"/>
    <property type="match status" value="1"/>
</dbReference>
<evidence type="ECO:0000256" key="10">
    <source>
        <dbReference type="ARBA" id="ARBA00038367"/>
    </source>
</evidence>
<feature type="region of interest" description="Disordered" evidence="16">
    <location>
        <begin position="118"/>
        <end position="141"/>
    </location>
</feature>
<evidence type="ECO:0000256" key="12">
    <source>
        <dbReference type="ARBA" id="ARBA00039754"/>
    </source>
</evidence>
<organism evidence="18">
    <name type="scientific">human gut metagenome</name>
    <dbReference type="NCBI Taxonomy" id="408170"/>
    <lineage>
        <taxon>unclassified sequences</taxon>
        <taxon>metagenomes</taxon>
        <taxon>organismal metagenomes</taxon>
    </lineage>
</organism>
<dbReference type="InterPro" id="IPR013792">
    <property type="entry name" value="RNA3'P_cycl/enolpyr_Trfase_a/b"/>
</dbReference>
<reference evidence="18" key="1">
    <citation type="journal article" date="2013" name="Environ. Microbiol.">
        <title>Microbiota from the distal guts of lean and obese adolescents exhibit partial functional redundancy besides clear differences in community structure.</title>
        <authorList>
            <person name="Ferrer M."/>
            <person name="Ruiz A."/>
            <person name="Lanza F."/>
            <person name="Haange S.B."/>
            <person name="Oberbach A."/>
            <person name="Till H."/>
            <person name="Bargiela R."/>
            <person name="Campoy C."/>
            <person name="Segura M.T."/>
            <person name="Richter M."/>
            <person name="von Bergen M."/>
            <person name="Seifert J."/>
            <person name="Suarez A."/>
        </authorList>
    </citation>
    <scope>NUCLEOTIDE SEQUENCE</scope>
</reference>
<comment type="catalytic activity">
    <reaction evidence="15">
        <text>phosphoenolpyruvate + UDP-N-acetyl-alpha-D-glucosamine = UDP-N-acetyl-3-O-(1-carboxyvinyl)-alpha-D-glucosamine + phosphate</text>
        <dbReference type="Rhea" id="RHEA:18681"/>
        <dbReference type="ChEBI" id="CHEBI:43474"/>
        <dbReference type="ChEBI" id="CHEBI:57705"/>
        <dbReference type="ChEBI" id="CHEBI:58702"/>
        <dbReference type="ChEBI" id="CHEBI:68483"/>
        <dbReference type="EC" id="2.5.1.7"/>
    </reaction>
</comment>
<dbReference type="InterPro" id="IPR001986">
    <property type="entry name" value="Enolpyruvate_Tfrase_dom"/>
</dbReference>
<comment type="subcellular location">
    <subcellularLocation>
        <location evidence="1">Cytoplasm</location>
    </subcellularLocation>
</comment>
<evidence type="ECO:0000256" key="8">
    <source>
        <dbReference type="ARBA" id="ARBA00023306"/>
    </source>
</evidence>
<dbReference type="GO" id="GO:0009252">
    <property type="term" value="P:peptidoglycan biosynthetic process"/>
    <property type="evidence" value="ECO:0007669"/>
    <property type="project" value="UniProtKB-KW"/>
</dbReference>
<feature type="non-terminal residue" evidence="18">
    <location>
        <position position="1"/>
    </location>
</feature>
<evidence type="ECO:0000256" key="6">
    <source>
        <dbReference type="ARBA" id="ARBA00022960"/>
    </source>
</evidence>
<feature type="domain" description="Enolpyruvate transferase" evidence="17">
    <location>
        <begin position="2"/>
        <end position="107"/>
    </location>
</feature>
<name>K1TGJ7_9ZZZZ</name>
<proteinExistence type="inferred from homology"/>
<comment type="pathway">
    <text evidence="2">Cell wall biogenesis; peptidoglycan biosynthesis.</text>
</comment>
<gene>
    <name evidence="18" type="ORF">OBE_06431</name>
</gene>
<evidence type="ECO:0000256" key="5">
    <source>
        <dbReference type="ARBA" id="ARBA00022679"/>
    </source>
</evidence>
<dbReference type="GO" id="GO:0071555">
    <property type="term" value="P:cell wall organization"/>
    <property type="evidence" value="ECO:0007669"/>
    <property type="project" value="UniProtKB-KW"/>
</dbReference>
<sequence>YPGFPTDSQSPIAVALALAKGTSILQETIFENRFRYVSELNRFGTDIEIKDNIAVINGVDKLHPANVHATDLRGGAALVVAALCADGESNIYCIEHIDRGYENLEKALSSIGANIKRSKNEGTTEKETGETKSIQKKQTEF</sequence>
<keyword evidence="3" id="KW-0963">Cytoplasm</keyword>
<keyword evidence="4" id="KW-0132">Cell division</keyword>
<keyword evidence="9" id="KW-0961">Cell wall biogenesis/degradation</keyword>
<evidence type="ECO:0000256" key="14">
    <source>
        <dbReference type="ARBA" id="ARBA00042842"/>
    </source>
</evidence>
<evidence type="ECO:0000256" key="7">
    <source>
        <dbReference type="ARBA" id="ARBA00022984"/>
    </source>
</evidence>
<dbReference type="EC" id="2.5.1.7" evidence="11"/>
<dbReference type="GO" id="GO:0008760">
    <property type="term" value="F:UDP-N-acetylglucosamine 1-carboxyvinyltransferase activity"/>
    <property type="evidence" value="ECO:0007669"/>
    <property type="project" value="UniProtKB-EC"/>
</dbReference>
<evidence type="ECO:0000256" key="15">
    <source>
        <dbReference type="ARBA" id="ARBA00047527"/>
    </source>
</evidence>
<evidence type="ECO:0000256" key="1">
    <source>
        <dbReference type="ARBA" id="ARBA00004496"/>
    </source>
</evidence>
<keyword evidence="5 18" id="KW-0808">Transferase</keyword>
<evidence type="ECO:0000256" key="13">
    <source>
        <dbReference type="ARBA" id="ARBA00042443"/>
    </source>
</evidence>
<dbReference type="InterPro" id="IPR036968">
    <property type="entry name" value="Enolpyruvate_Tfrase_sf"/>
</dbReference>
<dbReference type="EMBL" id="AJWZ01004424">
    <property type="protein sequence ID" value="EKC65480.1"/>
    <property type="molecule type" value="Genomic_DNA"/>
</dbReference>
<keyword evidence="8" id="KW-0131">Cell cycle</keyword>
<accession>K1TGJ7</accession>
<evidence type="ECO:0000256" key="2">
    <source>
        <dbReference type="ARBA" id="ARBA00004752"/>
    </source>
</evidence>
<dbReference type="GO" id="GO:0008360">
    <property type="term" value="P:regulation of cell shape"/>
    <property type="evidence" value="ECO:0007669"/>
    <property type="project" value="UniProtKB-KW"/>
</dbReference>
<keyword evidence="6" id="KW-0133">Cell shape</keyword>
<evidence type="ECO:0000259" key="17">
    <source>
        <dbReference type="Pfam" id="PF00275"/>
    </source>
</evidence>